<evidence type="ECO:0000256" key="1">
    <source>
        <dbReference type="ARBA" id="ARBA00004479"/>
    </source>
</evidence>
<keyword evidence="5 8" id="KW-0472">Membrane</keyword>
<dbReference type="InterPro" id="IPR001170">
    <property type="entry name" value="ANPR/GUC"/>
</dbReference>
<dbReference type="Pfam" id="PF01094">
    <property type="entry name" value="ANF_receptor"/>
    <property type="match status" value="1"/>
</dbReference>
<evidence type="ECO:0000256" key="8">
    <source>
        <dbReference type="SAM" id="Phobius"/>
    </source>
</evidence>
<evidence type="ECO:0000256" key="5">
    <source>
        <dbReference type="ARBA" id="ARBA00023136"/>
    </source>
</evidence>
<dbReference type="GO" id="GO:0007165">
    <property type="term" value="P:signal transduction"/>
    <property type="evidence" value="ECO:0007669"/>
    <property type="project" value="TreeGrafter"/>
</dbReference>
<sequence>MLFTLLNQIILISGKNLEHGLKKEGLLSFVRELDGNENDSIDNYLRDASMYARVVILSVRGALGSYWGDHDWKAGDFEDHQARKAYEALLRVSLLHPTSDKFQDFTDKVKERSLKDYNYSISEGEEVNFVVGAFYDGVYLLGMALNETLWEGGDIRDGVDITLRMWNRTFTGITGRVRIDDNGDRDADYSILDLDPITGKFEVVGHYNGMDKRYAHVPGKRIHWPGGREGPPPDIPKCGYLDDNPECRDREAYMLVIYGSFAFGVFLAFASTLICVAYK</sequence>
<evidence type="ECO:0000256" key="4">
    <source>
        <dbReference type="ARBA" id="ARBA00022989"/>
    </source>
</evidence>
<evidence type="ECO:0000256" key="2">
    <source>
        <dbReference type="ARBA" id="ARBA00022692"/>
    </source>
</evidence>
<dbReference type="EMBL" id="OU892278">
    <property type="protein sequence ID" value="CAG9763987.1"/>
    <property type="molecule type" value="Genomic_DNA"/>
</dbReference>
<feature type="transmembrane region" description="Helical" evidence="8">
    <location>
        <begin position="252"/>
        <end position="278"/>
    </location>
</feature>
<keyword evidence="6" id="KW-0675">Receptor</keyword>
<accession>A0A9N9ML46</accession>
<dbReference type="Gene3D" id="3.40.50.2300">
    <property type="match status" value="1"/>
</dbReference>
<dbReference type="PRINTS" id="PR00255">
    <property type="entry name" value="NATPEPTIDER"/>
</dbReference>
<evidence type="ECO:0000256" key="6">
    <source>
        <dbReference type="ARBA" id="ARBA00023170"/>
    </source>
</evidence>
<reference evidence="10" key="1">
    <citation type="submission" date="2022-01" db="EMBL/GenBank/DDBJ databases">
        <authorList>
            <person name="King R."/>
        </authorList>
    </citation>
    <scope>NUCLEOTIDE SEQUENCE</scope>
</reference>
<dbReference type="InterPro" id="IPR001828">
    <property type="entry name" value="ANF_lig-bd_rcpt"/>
</dbReference>
<dbReference type="GO" id="GO:0038023">
    <property type="term" value="F:signaling receptor activity"/>
    <property type="evidence" value="ECO:0007669"/>
    <property type="project" value="TreeGrafter"/>
</dbReference>
<dbReference type="PANTHER" id="PTHR44755">
    <property type="entry name" value="NATRIURETIC PEPTIDE RECEPTOR 3-RELATED"/>
    <property type="match status" value="1"/>
</dbReference>
<dbReference type="Proteomes" id="UP001152799">
    <property type="component" value="Chromosome 2"/>
</dbReference>
<dbReference type="SUPFAM" id="SSF53822">
    <property type="entry name" value="Periplasmic binding protein-like I"/>
    <property type="match status" value="1"/>
</dbReference>
<evidence type="ECO:0000256" key="3">
    <source>
        <dbReference type="ARBA" id="ARBA00022729"/>
    </source>
</evidence>
<protein>
    <recommendedName>
        <fullName evidence="9">Receptor ligand binding region domain-containing protein</fullName>
    </recommendedName>
</protein>
<dbReference type="InterPro" id="IPR028082">
    <property type="entry name" value="Peripla_BP_I"/>
</dbReference>
<evidence type="ECO:0000313" key="10">
    <source>
        <dbReference type="EMBL" id="CAG9763987.1"/>
    </source>
</evidence>
<dbReference type="InterPro" id="IPR052612">
    <property type="entry name" value="ANP_Clearance_Receptor"/>
</dbReference>
<keyword evidence="7" id="KW-0325">Glycoprotein</keyword>
<keyword evidence="4 8" id="KW-1133">Transmembrane helix</keyword>
<proteinExistence type="predicted"/>
<keyword evidence="2 8" id="KW-0812">Transmembrane</keyword>
<organism evidence="10 11">
    <name type="scientific">Ceutorhynchus assimilis</name>
    <name type="common">cabbage seed weevil</name>
    <dbReference type="NCBI Taxonomy" id="467358"/>
    <lineage>
        <taxon>Eukaryota</taxon>
        <taxon>Metazoa</taxon>
        <taxon>Ecdysozoa</taxon>
        <taxon>Arthropoda</taxon>
        <taxon>Hexapoda</taxon>
        <taxon>Insecta</taxon>
        <taxon>Pterygota</taxon>
        <taxon>Neoptera</taxon>
        <taxon>Endopterygota</taxon>
        <taxon>Coleoptera</taxon>
        <taxon>Polyphaga</taxon>
        <taxon>Cucujiformia</taxon>
        <taxon>Curculionidae</taxon>
        <taxon>Ceutorhynchinae</taxon>
        <taxon>Ceutorhynchus</taxon>
    </lineage>
</organism>
<dbReference type="FunFam" id="3.40.50.2300:FF:000371">
    <property type="entry name" value="Guanylate cyclase"/>
    <property type="match status" value="1"/>
</dbReference>
<dbReference type="PANTHER" id="PTHR44755:SF8">
    <property type="entry name" value="RECEPTOR LIGAND BINDING REGION DOMAIN-CONTAINING PROTEIN"/>
    <property type="match status" value="1"/>
</dbReference>
<keyword evidence="3" id="KW-0732">Signal</keyword>
<dbReference type="GO" id="GO:0016020">
    <property type="term" value="C:membrane"/>
    <property type="evidence" value="ECO:0007669"/>
    <property type="project" value="UniProtKB-SubCell"/>
</dbReference>
<feature type="domain" description="Receptor ligand binding region" evidence="9">
    <location>
        <begin position="58"/>
        <end position="195"/>
    </location>
</feature>
<dbReference type="AlphaFoldDB" id="A0A9N9ML46"/>
<evidence type="ECO:0000313" key="11">
    <source>
        <dbReference type="Proteomes" id="UP001152799"/>
    </source>
</evidence>
<dbReference type="OrthoDB" id="1890790at2759"/>
<comment type="subcellular location">
    <subcellularLocation>
        <location evidence="1">Membrane</location>
        <topology evidence="1">Single-pass type I membrane protein</topology>
    </subcellularLocation>
</comment>
<keyword evidence="11" id="KW-1185">Reference proteome</keyword>
<evidence type="ECO:0000256" key="7">
    <source>
        <dbReference type="ARBA" id="ARBA00023180"/>
    </source>
</evidence>
<evidence type="ECO:0000259" key="9">
    <source>
        <dbReference type="Pfam" id="PF01094"/>
    </source>
</evidence>
<dbReference type="GO" id="GO:0017046">
    <property type="term" value="F:peptide hormone binding"/>
    <property type="evidence" value="ECO:0007669"/>
    <property type="project" value="TreeGrafter"/>
</dbReference>
<gene>
    <name evidence="10" type="ORF">CEUTPL_LOCUS4635</name>
</gene>
<name>A0A9N9ML46_9CUCU</name>